<comment type="caution">
    <text evidence="1">The sequence shown here is derived from an EMBL/GenBank/DDBJ whole genome shotgun (WGS) entry which is preliminary data.</text>
</comment>
<proteinExistence type="predicted"/>
<keyword evidence="2" id="KW-1185">Reference proteome</keyword>
<dbReference type="EMBL" id="CM056742">
    <property type="protein sequence ID" value="KAJ8678393.1"/>
    <property type="molecule type" value="Genomic_DNA"/>
</dbReference>
<name>A0ACC2P5K9_9HYME</name>
<sequence>MCLHAYAMGLSVRGSRSFISQRYVDYDFANTDSLSPPIQCPPHVLKELATDYLELLPLEGKITILYEESSSWTESDTDINKRANAGGCYHNAWIWIRTFAVYAGL</sequence>
<organism evidence="1 2">
    <name type="scientific">Eretmocerus hayati</name>
    <dbReference type="NCBI Taxonomy" id="131215"/>
    <lineage>
        <taxon>Eukaryota</taxon>
        <taxon>Metazoa</taxon>
        <taxon>Ecdysozoa</taxon>
        <taxon>Arthropoda</taxon>
        <taxon>Hexapoda</taxon>
        <taxon>Insecta</taxon>
        <taxon>Pterygota</taxon>
        <taxon>Neoptera</taxon>
        <taxon>Endopterygota</taxon>
        <taxon>Hymenoptera</taxon>
        <taxon>Apocrita</taxon>
        <taxon>Proctotrupomorpha</taxon>
        <taxon>Chalcidoidea</taxon>
        <taxon>Aphelinidae</taxon>
        <taxon>Aphelininae</taxon>
        <taxon>Eretmocerus</taxon>
    </lineage>
</organism>
<reference evidence="1" key="1">
    <citation type="submission" date="2023-04" db="EMBL/GenBank/DDBJ databases">
        <title>A chromosome-level genome assembly of the parasitoid wasp Eretmocerus hayati.</title>
        <authorList>
            <person name="Zhong Y."/>
            <person name="Liu S."/>
            <person name="Liu Y."/>
        </authorList>
    </citation>
    <scope>NUCLEOTIDE SEQUENCE</scope>
    <source>
        <strain evidence="1">ZJU_SS_LIU_2023</strain>
    </source>
</reference>
<evidence type="ECO:0000313" key="2">
    <source>
        <dbReference type="Proteomes" id="UP001239111"/>
    </source>
</evidence>
<protein>
    <submittedName>
        <fullName evidence="1">Uncharacterized protein</fullName>
    </submittedName>
</protein>
<accession>A0ACC2P5K9</accession>
<gene>
    <name evidence="1" type="ORF">QAD02_014180</name>
</gene>
<evidence type="ECO:0000313" key="1">
    <source>
        <dbReference type="EMBL" id="KAJ8678393.1"/>
    </source>
</evidence>
<dbReference type="Proteomes" id="UP001239111">
    <property type="component" value="Chromosome 2"/>
</dbReference>